<dbReference type="AlphaFoldDB" id="A0A0V0YPQ8"/>
<comment type="caution">
    <text evidence="2">The sequence shown here is derived from an EMBL/GenBank/DDBJ whole genome shotgun (WGS) entry which is preliminary data.</text>
</comment>
<gene>
    <name evidence="2" type="ORF">T4E_7231</name>
</gene>
<accession>A0A0V0YPQ8</accession>
<reference evidence="2 3" key="1">
    <citation type="submission" date="2015-01" db="EMBL/GenBank/DDBJ databases">
        <title>Evolution of Trichinella species and genotypes.</title>
        <authorList>
            <person name="Korhonen P.K."/>
            <person name="Edoardo P."/>
            <person name="Giuseppe L.R."/>
            <person name="Gasser R.B."/>
        </authorList>
    </citation>
    <scope>NUCLEOTIDE SEQUENCE [LARGE SCALE GENOMIC DNA]</scope>
    <source>
        <strain evidence="2">ISS141</strain>
    </source>
</reference>
<evidence type="ECO:0000313" key="3">
    <source>
        <dbReference type="Proteomes" id="UP000054815"/>
    </source>
</evidence>
<evidence type="ECO:0000256" key="1">
    <source>
        <dbReference type="SAM" id="MobiDB-lite"/>
    </source>
</evidence>
<dbReference type="AntiFam" id="ANF00012">
    <property type="entry name" value="tRNA translation"/>
</dbReference>
<feature type="compositionally biased region" description="Basic and acidic residues" evidence="1">
    <location>
        <begin position="17"/>
        <end position="29"/>
    </location>
</feature>
<feature type="region of interest" description="Disordered" evidence="1">
    <location>
        <begin position="16"/>
        <end position="39"/>
    </location>
</feature>
<organism evidence="2 3">
    <name type="scientific">Trichinella pseudospiralis</name>
    <name type="common">Parasitic roundworm</name>
    <dbReference type="NCBI Taxonomy" id="6337"/>
    <lineage>
        <taxon>Eukaryota</taxon>
        <taxon>Metazoa</taxon>
        <taxon>Ecdysozoa</taxon>
        <taxon>Nematoda</taxon>
        <taxon>Enoplea</taxon>
        <taxon>Dorylaimia</taxon>
        <taxon>Trichinellida</taxon>
        <taxon>Trichinellidae</taxon>
        <taxon>Trichinella</taxon>
    </lineage>
</organism>
<protein>
    <submittedName>
        <fullName evidence="2">Uncharacterized protein</fullName>
    </submittedName>
</protein>
<sequence>MLQAFTHTRYLSCTDDTDARRGARTHDPGIKSPMLYRLS</sequence>
<dbReference type="Proteomes" id="UP000054815">
    <property type="component" value="Unassembled WGS sequence"/>
</dbReference>
<evidence type="ECO:0000313" key="2">
    <source>
        <dbReference type="EMBL" id="KRY01987.1"/>
    </source>
</evidence>
<dbReference type="EMBL" id="JYDU01000001">
    <property type="protein sequence ID" value="KRY01987.1"/>
    <property type="molecule type" value="Genomic_DNA"/>
</dbReference>
<name>A0A0V0YPQ8_TRIPS</name>
<proteinExistence type="predicted"/>